<dbReference type="SUPFAM" id="SSF49879">
    <property type="entry name" value="SMAD/FHA domain"/>
    <property type="match status" value="1"/>
</dbReference>
<feature type="region of interest" description="Disordered" evidence="1">
    <location>
        <begin position="714"/>
        <end position="1128"/>
    </location>
</feature>
<feature type="compositionally biased region" description="Low complexity" evidence="1">
    <location>
        <begin position="1013"/>
        <end position="1024"/>
    </location>
</feature>
<dbReference type="Pfam" id="PF00498">
    <property type="entry name" value="FHA"/>
    <property type="match status" value="1"/>
</dbReference>
<reference evidence="3 4" key="1">
    <citation type="submission" date="2019-02" db="EMBL/GenBank/DDBJ databases">
        <title>Genome sequencing of the rare red list fungi Antrodiella citrinella (Flaviporus citrinellus).</title>
        <authorList>
            <person name="Buettner E."/>
            <person name="Kellner H."/>
        </authorList>
    </citation>
    <scope>NUCLEOTIDE SEQUENCE [LARGE SCALE GENOMIC DNA]</scope>
    <source>
        <strain evidence="3 4">DSM 108506</strain>
    </source>
</reference>
<feature type="domain" description="FHA" evidence="2">
    <location>
        <begin position="34"/>
        <end position="82"/>
    </location>
</feature>
<accession>A0A4S4MZ85</accession>
<feature type="region of interest" description="Disordered" evidence="1">
    <location>
        <begin position="524"/>
        <end position="556"/>
    </location>
</feature>
<dbReference type="Proteomes" id="UP000308730">
    <property type="component" value="Unassembled WGS sequence"/>
</dbReference>
<sequence length="1128" mass="124540">MDSSEVGRFGTLHLKKRLDPNAIAASYPIDEEEITIGRDPSCSIRLYYESVSALHCKIVFRERKAFVEVFGTNGLLIDGCPVFPSNTPSPNPVTVPLSNSSTIEVHNKCFQFCYPPKEMRSILLATPPRYQDPHNGKHRRRTLRMSMIQSAHVFSPGPSEDPRENLRILQTPMKTPFQRFTPAEPSPLKRGMVSEPDDIDDEEEEENIVLVESNHPKVVEEDKDLVILEHVDVDVHQNPPPGLPRQEQHLVQFPIPQPSQPSPQVPRTPRRRAHPRASLHRAVLIRSAQRTAHKIMEAEEEEQEVEEVEETIQSAEMEDVEEVNEEQEQEEHEDQVQYTSGWRKSLEAVAGGLTWPFRSSSVARDEEEEHRDEENTQEQQDKQDMEEEDGGFVGDDVEHEHEHGIYPDLQEFYEEDQEENAQPGPSTLHQDPPMSTAPAPRLGEFMTPQAPRISRDHIRYSMGGFTSGGRGEGPRRVKLVNPWKVKDLVVPVEYEVKDEDMANPFTSPKKERLSEEERNAILERRRSALHTPDTFAPGIGHLSKRMSVSPRKAPAPLPALSIEPIREVKDEEGADLDTSVMLARMKQMVDGVKKRQSMGPRPSIGVSPRKPGQFSLFAPDADLTTPRKVSASAEDVHMEHSAQEDMEMIESTREAPEASSSERTLEHTAQGTPKFTGVRERYKEVAQEMATPRMDGMRDLFRSERVVASPVYEGVGEMLATPDPTEPANEESVLPEPQAPVEDDEEPVPRPAPTRSRKPASTSKIPAAAAKRTTPRSAPAARTKTPTEGLDTVAEDDDTSPAESSQPKRAGPASRVSRKPRSRSVDTTEPAVPDTGRATRARSVTKGDEVVRSRLPPQFTAWHQSTHDLFKEKQPAKKPESIPKGPPVRRGRKAAESPAPPAEVPPTTKSTRRPRAVKSPTEELEDMPTTATATRGSARKATHAKQSADDEADPLDAFPQEDQKKEEGAKVRRSARGKVKEEDTEDSSPILAPVAEEGEVATGPSRSTRTRKTPAPSKTATTPAVRSTTRGKAESGKAASGAKKVAEEEVVSGETGDKENTPEASNEEETSASDGSAATGAAKPAPKAGAKVTRSATKLRSTPTVETEEKGKEALKTRGSRTKTAAKK</sequence>
<feature type="region of interest" description="Disordered" evidence="1">
    <location>
        <begin position="177"/>
        <end position="199"/>
    </location>
</feature>
<feature type="compositionally biased region" description="Low complexity" evidence="1">
    <location>
        <begin position="1072"/>
        <end position="1091"/>
    </location>
</feature>
<feature type="compositionally biased region" description="Basic residues" evidence="1">
    <location>
        <begin position="268"/>
        <end position="277"/>
    </location>
</feature>
<feature type="compositionally biased region" description="Basic and acidic residues" evidence="1">
    <location>
        <begin position="1107"/>
        <end position="1116"/>
    </location>
</feature>
<feature type="region of interest" description="Disordered" evidence="1">
    <location>
        <begin position="316"/>
        <end position="340"/>
    </location>
</feature>
<dbReference type="InterPro" id="IPR008984">
    <property type="entry name" value="SMAD_FHA_dom_sf"/>
</dbReference>
<dbReference type="InterPro" id="IPR000253">
    <property type="entry name" value="FHA_dom"/>
</dbReference>
<feature type="compositionally biased region" description="Polar residues" evidence="1">
    <location>
        <begin position="1094"/>
        <end position="1105"/>
    </location>
</feature>
<evidence type="ECO:0000313" key="3">
    <source>
        <dbReference type="EMBL" id="THH31839.1"/>
    </source>
</evidence>
<feature type="compositionally biased region" description="Acidic residues" evidence="1">
    <location>
        <begin position="316"/>
        <end position="333"/>
    </location>
</feature>
<gene>
    <name evidence="3" type="ORF">EUX98_g2372</name>
</gene>
<feature type="compositionally biased region" description="Polar residues" evidence="1">
    <location>
        <begin position="658"/>
        <end position="673"/>
    </location>
</feature>
<feature type="compositionally biased region" description="Basic and acidic residues" evidence="1">
    <location>
        <begin position="396"/>
        <end position="405"/>
    </location>
</feature>
<evidence type="ECO:0000313" key="4">
    <source>
        <dbReference type="Proteomes" id="UP000308730"/>
    </source>
</evidence>
<name>A0A4S4MZ85_9APHY</name>
<dbReference type="SMART" id="SM00240">
    <property type="entry name" value="FHA"/>
    <property type="match status" value="1"/>
</dbReference>
<organism evidence="3 4">
    <name type="scientific">Antrodiella citrinella</name>
    <dbReference type="NCBI Taxonomy" id="2447956"/>
    <lineage>
        <taxon>Eukaryota</taxon>
        <taxon>Fungi</taxon>
        <taxon>Dikarya</taxon>
        <taxon>Basidiomycota</taxon>
        <taxon>Agaricomycotina</taxon>
        <taxon>Agaricomycetes</taxon>
        <taxon>Polyporales</taxon>
        <taxon>Steccherinaceae</taxon>
        <taxon>Antrodiella</taxon>
    </lineage>
</organism>
<dbReference type="PROSITE" id="PS50006">
    <property type="entry name" value="FHA_DOMAIN"/>
    <property type="match status" value="1"/>
</dbReference>
<dbReference type="AlphaFoldDB" id="A0A4S4MZ85"/>
<evidence type="ECO:0000256" key="1">
    <source>
        <dbReference type="SAM" id="MobiDB-lite"/>
    </source>
</evidence>
<feature type="region of interest" description="Disordered" evidence="1">
    <location>
        <begin position="254"/>
        <end position="277"/>
    </location>
</feature>
<dbReference type="OrthoDB" id="6288785at2759"/>
<feature type="compositionally biased region" description="Basic and acidic residues" evidence="1">
    <location>
        <begin position="865"/>
        <end position="881"/>
    </location>
</feature>
<evidence type="ECO:0000259" key="2">
    <source>
        <dbReference type="PROSITE" id="PS50006"/>
    </source>
</evidence>
<feature type="compositionally biased region" description="Basic residues" evidence="1">
    <location>
        <begin position="1118"/>
        <end position="1128"/>
    </location>
</feature>
<proteinExistence type="predicted"/>
<feature type="compositionally biased region" description="Pro residues" evidence="1">
    <location>
        <begin position="255"/>
        <end position="266"/>
    </location>
</feature>
<protein>
    <recommendedName>
        <fullName evidence="2">FHA domain-containing protein</fullName>
    </recommendedName>
</protein>
<feature type="region of interest" description="Disordered" evidence="1">
    <location>
        <begin position="590"/>
        <end position="680"/>
    </location>
</feature>
<feature type="region of interest" description="Disordered" evidence="1">
    <location>
        <begin position="353"/>
        <end position="476"/>
    </location>
</feature>
<keyword evidence="4" id="KW-1185">Reference proteome</keyword>
<dbReference type="PANTHER" id="PTHR48125:SF12">
    <property type="entry name" value="AT HOOK TRANSCRIPTION FACTOR FAMILY-RELATED"/>
    <property type="match status" value="1"/>
</dbReference>
<feature type="compositionally biased region" description="Basic and acidic residues" evidence="1">
    <location>
        <begin position="961"/>
        <end position="970"/>
    </location>
</feature>
<dbReference type="EMBL" id="SGPM01000036">
    <property type="protein sequence ID" value="THH31839.1"/>
    <property type="molecule type" value="Genomic_DNA"/>
</dbReference>
<dbReference type="Gene3D" id="2.60.200.20">
    <property type="match status" value="1"/>
</dbReference>
<dbReference type="PANTHER" id="PTHR48125">
    <property type="entry name" value="LP07818P1"/>
    <property type="match status" value="1"/>
</dbReference>
<feature type="compositionally biased region" description="Basic and acidic residues" evidence="1">
    <location>
        <begin position="634"/>
        <end position="643"/>
    </location>
</feature>
<comment type="caution">
    <text evidence="3">The sequence shown here is derived from an EMBL/GenBank/DDBJ whole genome shotgun (WGS) entry which is preliminary data.</text>
</comment>